<evidence type="ECO:0000256" key="1">
    <source>
        <dbReference type="ARBA" id="ARBA00022612"/>
    </source>
</evidence>
<protein>
    <submittedName>
        <fullName evidence="6">Minor tail protein gp26-related protein</fullName>
    </submittedName>
</protein>
<dbReference type="PANTHER" id="PTHR37813">
    <property type="entry name" value="FELS-2 PROPHAGE PROTEIN"/>
    <property type="match status" value="1"/>
</dbReference>
<sequence>MASGGGTGGQAAEVYVDLVGRFDEFERRLAEVESGAGDAGERAGSGFGDKFSAGLTIAAGGLLALTGAVTAVVGSTVGLAQEAAQNVNDFQAKLGASREEAEKLGTVAEQVFGDNWTGSLSEAGEAVANVRREVKGLTDEELAGVTGATVAIAENFDEEQQRVAASVQAVMQATGVGAKEATDFIAAGFQRGLNTSGDFLDTLMEYGPQFEKSKIGADQLFSMLETGAQKGALGTDKIADAFKEFGLTVTDVSDASTETYAELGLSHSKIVADINSGKMTTAEAFELVTKKLNEVKGVADKTRISAAVFGGAGEDMAAGLAGIDLTKTKLKDLQGATDALNAKYNNFGSLAEGMWRKVQVALLPVGKELLGMANEAVPYLTKAFDQVGQKLPGMIKSGIETAKQFGATAVNVYNSVKPAIETTVVTVQKLSSFIERNKEVLIPLTAAVGAGAAAFGLYRAGVVAVTVAKAAWTVATTAATTASVALRAAIAFLTGPIGLAIAAIGLLVGAGVALYRNWDEVVSWAHKTWNQIKGIVENAINGAMSYLRGVDMKGVGLDIVQGLVNGILAGPRLVLAAARNLGSKVIEGVKGVLNIQSPSRVMKELGEFTGQGFVMGLESEVPSVRKAAEATAKAFLDSFSDLKLERSVGNVDLTTYTRTLEQAAAQLRSKLKTVQEGTPAYVAWLKALQTVTSELDAVKSKSSGAQASAKGLADELTRNRQQIERGEAMEQYVGSLRSATSAQLASALETARARGETEKYNAIRDEQRRRTDAATAAQNKATDSVRRHQEQVADTRSQIAANEAQERYVLGLRSATDAQLRSALETARSRGEMERYNAIRDEQRRRTDAATAAQEKATEAARRHREEVADNRAQIAAGEAQERYLAGLRSATDAQLRSALETARSRGEVEKYNAIRDEQKRRADAVRDAEDKATEATRRQQQQLADNRAQIVAGESQERYVRGLRSATDAQLASALATARAGGEIEKYNLIRAEQKRRTDAAADAQEKAAEASRREAEAATQGRKAIAEGREYDAWKEGLKGLTDEELRASAASLEAAGNQQRYGDVMGELKRRTDEASRAQEAWGDNLDRLAESDWVKGLRDLNDAQLAAALSSAEAEHNVSRYNAVLAEQTRRTDEASKKHESWADNLDKLSESGWVSSLRDMTDAQLASALATAQAGENVSHYNAVLAEQRRRTDEVEKAQRSWLDNLDRVQQGTWVKSCGT</sequence>
<dbReference type="KEGG" id="dra:DR_A0108"/>
<evidence type="ECO:0000256" key="4">
    <source>
        <dbReference type="SAM" id="Phobius"/>
    </source>
</evidence>
<dbReference type="PATRIC" id="fig|243230.17.peg.2995"/>
<feature type="domain" description="Phage tail tape measure protein" evidence="5">
    <location>
        <begin position="112"/>
        <end position="310"/>
    </location>
</feature>
<feature type="compositionally biased region" description="Basic and acidic residues" evidence="3">
    <location>
        <begin position="997"/>
        <end position="1018"/>
    </location>
</feature>
<dbReference type="eggNOG" id="COG1566">
    <property type="taxonomic scope" value="Bacteria"/>
</dbReference>
<dbReference type="STRING" id="243230.DR_A0108"/>
<dbReference type="HOGENOM" id="CLU_268204_0_0_0"/>
<keyword evidence="4" id="KW-0472">Membrane</keyword>
<evidence type="ECO:0000259" key="5">
    <source>
        <dbReference type="Pfam" id="PF10145"/>
    </source>
</evidence>
<gene>
    <name evidence="6" type="ordered locus">DR_A0108</name>
</gene>
<evidence type="ECO:0000256" key="3">
    <source>
        <dbReference type="SAM" id="MobiDB-lite"/>
    </source>
</evidence>
<dbReference type="EnsemblBacteria" id="AAF12240">
    <property type="protein sequence ID" value="AAF12240"/>
    <property type="gene ID" value="DR_A0108"/>
</dbReference>
<dbReference type="RefSeq" id="WP_010889367.1">
    <property type="nucleotide sequence ID" value="NC_001264.1"/>
</dbReference>
<evidence type="ECO:0000313" key="7">
    <source>
        <dbReference type="Proteomes" id="UP000002524"/>
    </source>
</evidence>
<feature type="transmembrane region" description="Helical" evidence="4">
    <location>
        <begin position="440"/>
        <end position="458"/>
    </location>
</feature>
<accession>Q9RZ46</accession>
<reference evidence="6 7" key="1">
    <citation type="journal article" date="1999" name="Science">
        <title>Genome sequence of the radioresistant bacterium Deinococcus radiodurans R1.</title>
        <authorList>
            <person name="White O."/>
            <person name="Eisen J.A."/>
            <person name="Heidelberg J.F."/>
            <person name="Hickey E.K."/>
            <person name="Peterson J.D."/>
            <person name="Dodson R.J."/>
            <person name="Haft D.H."/>
            <person name="Gwinn M.L."/>
            <person name="Nelson W.C."/>
            <person name="Richardson D.L."/>
            <person name="Moffat K.S."/>
            <person name="Qin H."/>
            <person name="Jiang L."/>
            <person name="Pamphile W."/>
            <person name="Crosby M."/>
            <person name="Shen M."/>
            <person name="Vamathevan J.J."/>
            <person name="Lam P."/>
            <person name="McDonald L."/>
            <person name="Utterback T."/>
            <person name="Zalewski C."/>
            <person name="Makarova K.S."/>
            <person name="Aravind L."/>
            <person name="Daly M.J."/>
            <person name="Minton K.W."/>
            <person name="Fleischmann R.D."/>
            <person name="Ketchum K.A."/>
            <person name="Nelson K.E."/>
            <person name="Salzberg S."/>
            <person name="Smith H.O."/>
            <person name="Venter J.C."/>
            <person name="Fraser C.M."/>
        </authorList>
    </citation>
    <scope>NUCLEOTIDE SEQUENCE [LARGE SCALE GENOMIC DNA]</scope>
    <source>
        <strain evidence="7">ATCC 13939 / DSM 20539 / JCM 16871 / LMG 4051 / NBRC 15346 / NCIMB 9279 / R1 / VKM B-1422</strain>
    </source>
</reference>
<keyword evidence="2" id="KW-0175">Coiled coil</keyword>
<keyword evidence="4" id="KW-1133">Transmembrane helix</keyword>
<dbReference type="PIR" id="F75605">
    <property type="entry name" value="F75605"/>
</dbReference>
<evidence type="ECO:0000256" key="2">
    <source>
        <dbReference type="SAM" id="Coils"/>
    </source>
</evidence>
<keyword evidence="4" id="KW-0812">Transmembrane</keyword>
<keyword evidence="7" id="KW-1185">Reference proteome</keyword>
<dbReference type="Pfam" id="PF10145">
    <property type="entry name" value="PhageMin_Tail"/>
    <property type="match status" value="1"/>
</dbReference>
<dbReference type="InterPro" id="IPR010090">
    <property type="entry name" value="Phage_tape_meas"/>
</dbReference>
<dbReference type="AlphaFoldDB" id="Q9RZ46"/>
<dbReference type="PANTHER" id="PTHR37813:SF1">
    <property type="entry name" value="FELS-2 PROPHAGE PROTEIN"/>
    <property type="match status" value="1"/>
</dbReference>
<dbReference type="EMBL" id="AE001825">
    <property type="protein sequence ID" value="AAF12240.1"/>
    <property type="molecule type" value="Genomic_DNA"/>
</dbReference>
<name>Q9RZ46_DEIRA</name>
<dbReference type="PaxDb" id="243230-DR_A0108"/>
<dbReference type="Proteomes" id="UP000002524">
    <property type="component" value="Chromosome 2"/>
</dbReference>
<dbReference type="InParanoid" id="Q9RZ46"/>
<evidence type="ECO:0000313" key="6">
    <source>
        <dbReference type="EMBL" id="AAF12240.1"/>
    </source>
</evidence>
<dbReference type="OrthoDB" id="64723at2"/>
<feature type="region of interest" description="Disordered" evidence="3">
    <location>
        <begin position="997"/>
        <end position="1023"/>
    </location>
</feature>
<organism evidence="6 7">
    <name type="scientific">Deinococcus radiodurans (strain ATCC 13939 / DSM 20539 / JCM 16871 / CCUG 27074 / LMG 4051 / NBRC 15346 / NCIMB 9279 / VKM B-1422 / R1)</name>
    <dbReference type="NCBI Taxonomy" id="243230"/>
    <lineage>
        <taxon>Bacteria</taxon>
        <taxon>Thermotogati</taxon>
        <taxon>Deinococcota</taxon>
        <taxon>Deinococci</taxon>
        <taxon>Deinococcales</taxon>
        <taxon>Deinococcaceae</taxon>
        <taxon>Deinococcus</taxon>
    </lineage>
</organism>
<feature type="coiled-coil region" evidence="2">
    <location>
        <begin position="80"/>
        <end position="140"/>
    </location>
</feature>
<feature type="region of interest" description="Disordered" evidence="3">
    <location>
        <begin position="758"/>
        <end position="799"/>
    </location>
</feature>
<keyword evidence="1" id="KW-1188">Viral release from host cell</keyword>
<feature type="compositionally biased region" description="Basic and acidic residues" evidence="3">
    <location>
        <begin position="758"/>
        <end position="772"/>
    </location>
</feature>
<proteinExistence type="predicted"/>
<dbReference type="eggNOG" id="COG5280">
    <property type="taxonomic scope" value="Bacteria"/>
</dbReference>
<feature type="compositionally biased region" description="Basic and acidic residues" evidence="3">
    <location>
        <begin position="783"/>
        <end position="793"/>
    </location>
</feature>